<dbReference type="PROSITE" id="PS50903">
    <property type="entry name" value="RUBREDOXIN_LIKE"/>
    <property type="match status" value="1"/>
</dbReference>
<reference evidence="2" key="1">
    <citation type="submission" date="2019-08" db="EMBL/GenBank/DDBJ databases">
        <authorList>
            <person name="Kucharzyk K."/>
            <person name="Murdoch R.W."/>
            <person name="Higgins S."/>
            <person name="Loffler F."/>
        </authorList>
    </citation>
    <scope>NUCLEOTIDE SEQUENCE</scope>
</reference>
<organism evidence="2">
    <name type="scientific">bioreactor metagenome</name>
    <dbReference type="NCBI Taxonomy" id="1076179"/>
    <lineage>
        <taxon>unclassified sequences</taxon>
        <taxon>metagenomes</taxon>
        <taxon>ecological metagenomes</taxon>
    </lineage>
</organism>
<dbReference type="InterPro" id="IPR024934">
    <property type="entry name" value="Rubredoxin-like_dom"/>
</dbReference>
<dbReference type="Gene3D" id="2.20.28.10">
    <property type="match status" value="1"/>
</dbReference>
<protein>
    <recommendedName>
        <fullName evidence="1">Rubredoxin-like domain-containing protein</fullName>
    </recommendedName>
</protein>
<dbReference type="SUPFAM" id="SSF57802">
    <property type="entry name" value="Rubredoxin-like"/>
    <property type="match status" value="1"/>
</dbReference>
<dbReference type="EMBL" id="VSSQ01095185">
    <property type="protein sequence ID" value="MPN39399.1"/>
    <property type="molecule type" value="Genomic_DNA"/>
</dbReference>
<evidence type="ECO:0000259" key="1">
    <source>
        <dbReference type="PROSITE" id="PS50903"/>
    </source>
</evidence>
<dbReference type="InterPro" id="IPR048574">
    <property type="entry name" value="RUBY_RBDX"/>
</dbReference>
<dbReference type="AlphaFoldDB" id="A0A645HMC2"/>
<dbReference type="GO" id="GO:0005506">
    <property type="term" value="F:iron ion binding"/>
    <property type="evidence" value="ECO:0007669"/>
    <property type="project" value="InterPro"/>
</dbReference>
<gene>
    <name evidence="2" type="ORF">SDC9_186927</name>
</gene>
<evidence type="ECO:0000313" key="2">
    <source>
        <dbReference type="EMBL" id="MPN39399.1"/>
    </source>
</evidence>
<name>A0A645HMC2_9ZZZZ</name>
<feature type="domain" description="Rubredoxin-like" evidence="1">
    <location>
        <begin position="2"/>
        <end position="39"/>
    </location>
</feature>
<proteinExistence type="predicted"/>
<comment type="caution">
    <text evidence="2">The sequence shown here is derived from an EMBL/GenBank/DDBJ whole genome shotgun (WGS) entry which is preliminary data.</text>
</comment>
<dbReference type="Pfam" id="PF21349">
    <property type="entry name" value="RUBY_RBDX"/>
    <property type="match status" value="1"/>
</dbReference>
<accession>A0A645HMC2</accession>
<sequence length="40" mass="4578">MKYVCDICGFIYDEATEGPMPDDYTCPLCDADKSHFKPEE</sequence>